<keyword evidence="1" id="KW-0732">Signal</keyword>
<dbReference type="InterPro" id="IPR003961">
    <property type="entry name" value="FN3_dom"/>
</dbReference>
<dbReference type="SUPFAM" id="SSF49265">
    <property type="entry name" value="Fibronectin type III"/>
    <property type="match status" value="1"/>
</dbReference>
<accession>A0ABV0BPL9</accession>
<evidence type="ECO:0000256" key="2">
    <source>
        <dbReference type="SAM" id="MobiDB-lite"/>
    </source>
</evidence>
<dbReference type="InterPro" id="IPR052177">
    <property type="entry name" value="Divisome_Glycosyl_Hydrolase"/>
</dbReference>
<gene>
    <name evidence="4" type="ORF">ABE541_05640</name>
</gene>
<dbReference type="PANTHER" id="PTHR43405">
    <property type="entry name" value="GLYCOSYL HYDROLASE DIGH"/>
    <property type="match status" value="1"/>
</dbReference>
<evidence type="ECO:0000313" key="4">
    <source>
        <dbReference type="EMBL" id="MEN5376740.1"/>
    </source>
</evidence>
<dbReference type="PROSITE" id="PS50853">
    <property type="entry name" value="FN3"/>
    <property type="match status" value="1"/>
</dbReference>
<dbReference type="Gene3D" id="2.60.40.10">
    <property type="entry name" value="Immunoglobulins"/>
    <property type="match status" value="1"/>
</dbReference>
<evidence type="ECO:0000259" key="3">
    <source>
        <dbReference type="PROSITE" id="PS50853"/>
    </source>
</evidence>
<reference evidence="4 5" key="1">
    <citation type="submission" date="2024-04" db="EMBL/GenBank/DDBJ databases">
        <title>WGS of bacteria from Torrens River.</title>
        <authorList>
            <person name="Wyrsch E.R."/>
            <person name="Drigo B."/>
        </authorList>
    </citation>
    <scope>NUCLEOTIDE SEQUENCE [LARGE SCALE GENOMIC DNA]</scope>
    <source>
        <strain evidence="4 5">TWI391</strain>
    </source>
</reference>
<dbReference type="PANTHER" id="PTHR43405:SF1">
    <property type="entry name" value="GLYCOSYL HYDROLASE DIGH"/>
    <property type="match status" value="1"/>
</dbReference>
<sequence length="528" mass="61364">MRIKHVLHLLGVFFLIASTAQLLFAQPSPKREVRGVWIATIGNIDWPTVATGTNVEKQKQELIQILDQHKKSGMNTILFQIRPAADAFYGRGREGWSRYLTGKQGKAPEPFYDPLDFIIAECHKRGMELHAWINPYRASTTLNPNHFSEDHITKKKPEWFFTYAGKKLFNPGIPEVRQYIIDVIMDVVSNYDIDGVHFDDYFYPYPDSRNTAIPDRLTFGQYSNNFSNIEDWRRNNVDVLIHDLGVAIKAKKPYVKYGVSPFGIWDNKDANRDGSNTHGLSGYRTLFADGVKWIKEGWIDYINPQIYFPFQNRAAAYEILVEWWQHHTYGRHFYIGHGAYRVNEQKPGWTDRSQIPRQIRFLREQQNVQGSIFFSSKSLTDNLAGLQDSLQRNLYKTSALPPTMPWIDSIPPNAPFGLQLRSSENTKLNHLVWQKPDRASDGQSAYGYIVYRFKEGDQPDLNNSKNIIHISYNEDDLQFDDSDLEIHQQYYYMVTALDRMKNESEPSNIRSTQKTHLYSTNQEVTRQQ</sequence>
<dbReference type="Proteomes" id="UP001409291">
    <property type="component" value="Unassembled WGS sequence"/>
</dbReference>
<dbReference type="EMBL" id="JBDJNQ010000002">
    <property type="protein sequence ID" value="MEN5376740.1"/>
    <property type="molecule type" value="Genomic_DNA"/>
</dbReference>
<dbReference type="RefSeq" id="WP_346580904.1">
    <property type="nucleotide sequence ID" value="NZ_JBDJNQ010000002.1"/>
</dbReference>
<dbReference type="InterPro" id="IPR036116">
    <property type="entry name" value="FN3_sf"/>
</dbReference>
<evidence type="ECO:0000313" key="5">
    <source>
        <dbReference type="Proteomes" id="UP001409291"/>
    </source>
</evidence>
<keyword evidence="5" id="KW-1185">Reference proteome</keyword>
<dbReference type="InterPro" id="IPR013783">
    <property type="entry name" value="Ig-like_fold"/>
</dbReference>
<name>A0ABV0BPL9_9SPHI</name>
<dbReference type="InterPro" id="IPR003790">
    <property type="entry name" value="GHL10"/>
</dbReference>
<evidence type="ECO:0000256" key="1">
    <source>
        <dbReference type="ARBA" id="ARBA00022729"/>
    </source>
</evidence>
<feature type="compositionally biased region" description="Polar residues" evidence="2">
    <location>
        <begin position="505"/>
        <end position="528"/>
    </location>
</feature>
<feature type="region of interest" description="Disordered" evidence="2">
    <location>
        <begin position="503"/>
        <end position="528"/>
    </location>
</feature>
<dbReference type="SUPFAM" id="SSF51445">
    <property type="entry name" value="(Trans)glycosidases"/>
    <property type="match status" value="1"/>
</dbReference>
<proteinExistence type="predicted"/>
<dbReference type="Pfam" id="PF02638">
    <property type="entry name" value="GHL10"/>
    <property type="match status" value="1"/>
</dbReference>
<organism evidence="4 5">
    <name type="scientific">Sphingobacterium kitahiroshimense</name>
    <dbReference type="NCBI Taxonomy" id="470446"/>
    <lineage>
        <taxon>Bacteria</taxon>
        <taxon>Pseudomonadati</taxon>
        <taxon>Bacteroidota</taxon>
        <taxon>Sphingobacteriia</taxon>
        <taxon>Sphingobacteriales</taxon>
        <taxon>Sphingobacteriaceae</taxon>
        <taxon>Sphingobacterium</taxon>
    </lineage>
</organism>
<protein>
    <submittedName>
        <fullName evidence="4">Family 10 glycosylhydrolase</fullName>
    </submittedName>
</protein>
<comment type="caution">
    <text evidence="4">The sequence shown here is derived from an EMBL/GenBank/DDBJ whole genome shotgun (WGS) entry which is preliminary data.</text>
</comment>
<dbReference type="Gene3D" id="3.20.20.80">
    <property type="entry name" value="Glycosidases"/>
    <property type="match status" value="1"/>
</dbReference>
<dbReference type="InterPro" id="IPR017853">
    <property type="entry name" value="GH"/>
</dbReference>
<feature type="domain" description="Fibronectin type-III" evidence="3">
    <location>
        <begin position="414"/>
        <end position="518"/>
    </location>
</feature>